<gene>
    <name evidence="1" type="ORF">Rhe02_11800</name>
</gene>
<proteinExistence type="predicted"/>
<organism evidence="1 2">
    <name type="scientific">Rhizocola hellebori</name>
    <dbReference type="NCBI Taxonomy" id="1392758"/>
    <lineage>
        <taxon>Bacteria</taxon>
        <taxon>Bacillati</taxon>
        <taxon>Actinomycetota</taxon>
        <taxon>Actinomycetes</taxon>
        <taxon>Micromonosporales</taxon>
        <taxon>Micromonosporaceae</taxon>
        <taxon>Rhizocola</taxon>
    </lineage>
</organism>
<keyword evidence="2" id="KW-1185">Reference proteome</keyword>
<name>A0A8J3Q4D3_9ACTN</name>
<comment type="caution">
    <text evidence="1">The sequence shown here is derived from an EMBL/GenBank/DDBJ whole genome shotgun (WGS) entry which is preliminary data.</text>
</comment>
<dbReference type="AlphaFoldDB" id="A0A8J3Q4D3"/>
<evidence type="ECO:0000313" key="1">
    <source>
        <dbReference type="EMBL" id="GIH03113.1"/>
    </source>
</evidence>
<dbReference type="EMBL" id="BONY01000006">
    <property type="protein sequence ID" value="GIH03113.1"/>
    <property type="molecule type" value="Genomic_DNA"/>
</dbReference>
<reference evidence="1" key="1">
    <citation type="submission" date="2021-01" db="EMBL/GenBank/DDBJ databases">
        <title>Whole genome shotgun sequence of Rhizocola hellebori NBRC 109834.</title>
        <authorList>
            <person name="Komaki H."/>
            <person name="Tamura T."/>
        </authorList>
    </citation>
    <scope>NUCLEOTIDE SEQUENCE</scope>
    <source>
        <strain evidence="1">NBRC 109834</strain>
    </source>
</reference>
<evidence type="ECO:0000313" key="2">
    <source>
        <dbReference type="Proteomes" id="UP000612899"/>
    </source>
</evidence>
<accession>A0A8J3Q4D3</accession>
<dbReference type="RefSeq" id="WP_203907043.1">
    <property type="nucleotide sequence ID" value="NZ_BONY01000006.1"/>
</dbReference>
<dbReference type="Proteomes" id="UP000612899">
    <property type="component" value="Unassembled WGS sequence"/>
</dbReference>
<protein>
    <submittedName>
        <fullName evidence="1">Uncharacterized protein</fullName>
    </submittedName>
</protein>
<sequence>MAHRVVLLLDGPAGEQRVELVRGEPCLAAAVVCGVRDVERSGARVRQLAAAPQSAVLAAADLVLRLRQLVPELAEQEVAMLLELLEV</sequence>